<dbReference type="EMBL" id="CP023563">
    <property type="protein sequence ID" value="ATG52051.1"/>
    <property type="molecule type" value="Genomic_DNA"/>
</dbReference>
<dbReference type="InterPro" id="IPR007348">
    <property type="entry name" value="CopC_dom"/>
</dbReference>
<reference evidence="9" key="1">
    <citation type="submission" date="2017-09" db="EMBL/GenBank/DDBJ databases">
        <title>Brachybacterium sp. VM2412.</title>
        <authorList>
            <person name="Tak E.J."/>
            <person name="Bae J.-W."/>
        </authorList>
    </citation>
    <scope>NUCLEOTIDE SEQUENCE [LARGE SCALE GENOMIC DNA]</scope>
    <source>
        <strain evidence="9">VM2412</strain>
    </source>
</reference>
<feature type="transmembrane region" description="Helical" evidence="6">
    <location>
        <begin position="187"/>
        <end position="210"/>
    </location>
</feature>
<sequence length="221" mass="22504">MTADTTAARRTTGAAVRIMLASLVGLLAAVLMPMAVPTLLPAASAHDTLISSSPATGESLEQAPEALELTYSDEVLNLSPVVRLTTSAGEEIFTETPTVSGSKATINLPPLPADDYQVLWRVVSSDGHPIEGTVDFTVTVGAETTAAADSGAVEPTESEEPTAGTDEPSTEATAVEQAEAPQSEGGLPLGLIVGGLALLLVLAVIGAIIVRLRRSPGHGTD</sequence>
<evidence type="ECO:0000256" key="2">
    <source>
        <dbReference type="ARBA" id="ARBA00022723"/>
    </source>
</evidence>
<dbReference type="GO" id="GO:0006825">
    <property type="term" value="P:copper ion transport"/>
    <property type="evidence" value="ECO:0007669"/>
    <property type="project" value="InterPro"/>
</dbReference>
<dbReference type="GO" id="GO:0046688">
    <property type="term" value="P:response to copper ion"/>
    <property type="evidence" value="ECO:0007669"/>
    <property type="project" value="InterPro"/>
</dbReference>
<dbReference type="InterPro" id="IPR014756">
    <property type="entry name" value="Ig_E-set"/>
</dbReference>
<evidence type="ECO:0000256" key="6">
    <source>
        <dbReference type="SAM" id="Phobius"/>
    </source>
</evidence>
<evidence type="ECO:0000313" key="9">
    <source>
        <dbReference type="Proteomes" id="UP000218165"/>
    </source>
</evidence>
<evidence type="ECO:0000256" key="4">
    <source>
        <dbReference type="ARBA" id="ARBA00023008"/>
    </source>
</evidence>
<dbReference type="PANTHER" id="PTHR34820">
    <property type="entry name" value="INNER MEMBRANE PROTEIN YEBZ"/>
    <property type="match status" value="1"/>
</dbReference>
<dbReference type="GO" id="GO:0042597">
    <property type="term" value="C:periplasmic space"/>
    <property type="evidence" value="ECO:0007669"/>
    <property type="project" value="InterPro"/>
</dbReference>
<gene>
    <name evidence="8" type="ORF">CFK38_11360</name>
</gene>
<organism evidence="8 9">
    <name type="scientific">Brachybacterium vulturis</name>
    <dbReference type="NCBI Taxonomy" id="2017484"/>
    <lineage>
        <taxon>Bacteria</taxon>
        <taxon>Bacillati</taxon>
        <taxon>Actinomycetota</taxon>
        <taxon>Actinomycetes</taxon>
        <taxon>Micrococcales</taxon>
        <taxon>Dermabacteraceae</taxon>
        <taxon>Brachybacterium</taxon>
    </lineage>
</organism>
<dbReference type="RefSeq" id="WP_096803169.1">
    <property type="nucleotide sequence ID" value="NZ_CP023563.1"/>
</dbReference>
<keyword evidence="9" id="KW-1185">Reference proteome</keyword>
<evidence type="ECO:0000256" key="5">
    <source>
        <dbReference type="SAM" id="MobiDB-lite"/>
    </source>
</evidence>
<evidence type="ECO:0000256" key="1">
    <source>
        <dbReference type="ARBA" id="ARBA00004196"/>
    </source>
</evidence>
<evidence type="ECO:0000259" key="7">
    <source>
        <dbReference type="Pfam" id="PF04234"/>
    </source>
</evidence>
<proteinExistence type="predicted"/>
<dbReference type="GO" id="GO:0030313">
    <property type="term" value="C:cell envelope"/>
    <property type="evidence" value="ECO:0007669"/>
    <property type="project" value="UniProtKB-SubCell"/>
</dbReference>
<feature type="region of interest" description="Disordered" evidence="5">
    <location>
        <begin position="145"/>
        <end position="184"/>
    </location>
</feature>
<keyword evidence="4" id="KW-0186">Copper</keyword>
<dbReference type="Gene3D" id="2.60.40.1220">
    <property type="match status" value="1"/>
</dbReference>
<dbReference type="GO" id="GO:0005507">
    <property type="term" value="F:copper ion binding"/>
    <property type="evidence" value="ECO:0007669"/>
    <property type="project" value="InterPro"/>
</dbReference>
<comment type="subcellular location">
    <subcellularLocation>
        <location evidence="1">Cell envelope</location>
    </subcellularLocation>
</comment>
<dbReference type="SUPFAM" id="SSF81296">
    <property type="entry name" value="E set domains"/>
    <property type="match status" value="1"/>
</dbReference>
<keyword evidence="6" id="KW-0472">Membrane</keyword>
<accession>A0A291GP89</accession>
<dbReference type="Proteomes" id="UP000218165">
    <property type="component" value="Chromosome"/>
</dbReference>
<dbReference type="PANTHER" id="PTHR34820:SF4">
    <property type="entry name" value="INNER MEMBRANE PROTEIN YEBZ"/>
    <property type="match status" value="1"/>
</dbReference>
<feature type="domain" description="CopC" evidence="7">
    <location>
        <begin position="46"/>
        <end position="138"/>
    </location>
</feature>
<dbReference type="KEGG" id="brz:CFK38_11360"/>
<keyword evidence="6" id="KW-1133">Transmembrane helix</keyword>
<evidence type="ECO:0000256" key="3">
    <source>
        <dbReference type="ARBA" id="ARBA00022729"/>
    </source>
</evidence>
<dbReference type="InterPro" id="IPR032694">
    <property type="entry name" value="CopC/D"/>
</dbReference>
<dbReference type="Pfam" id="PF04234">
    <property type="entry name" value="CopC"/>
    <property type="match status" value="1"/>
</dbReference>
<dbReference type="GO" id="GO:0005886">
    <property type="term" value="C:plasma membrane"/>
    <property type="evidence" value="ECO:0007669"/>
    <property type="project" value="TreeGrafter"/>
</dbReference>
<name>A0A291GP89_9MICO</name>
<protein>
    <submittedName>
        <fullName evidence="8">Copper resistance protein CopC</fullName>
    </submittedName>
</protein>
<keyword evidence="3" id="KW-0732">Signal</keyword>
<dbReference type="InterPro" id="IPR014755">
    <property type="entry name" value="Cu-Rt/internalin_Ig-like"/>
</dbReference>
<keyword evidence="2" id="KW-0479">Metal-binding</keyword>
<evidence type="ECO:0000313" key="8">
    <source>
        <dbReference type="EMBL" id="ATG52051.1"/>
    </source>
</evidence>
<keyword evidence="6" id="KW-0812">Transmembrane</keyword>
<dbReference type="OrthoDB" id="5242236at2"/>
<dbReference type="AlphaFoldDB" id="A0A291GP89"/>